<keyword evidence="2" id="KW-1185">Reference proteome</keyword>
<organism evidence="1 2">
    <name type="scientific">Aquatica leii</name>
    <dbReference type="NCBI Taxonomy" id="1421715"/>
    <lineage>
        <taxon>Eukaryota</taxon>
        <taxon>Metazoa</taxon>
        <taxon>Ecdysozoa</taxon>
        <taxon>Arthropoda</taxon>
        <taxon>Hexapoda</taxon>
        <taxon>Insecta</taxon>
        <taxon>Pterygota</taxon>
        <taxon>Neoptera</taxon>
        <taxon>Endopterygota</taxon>
        <taxon>Coleoptera</taxon>
        <taxon>Polyphaga</taxon>
        <taxon>Elateriformia</taxon>
        <taxon>Elateroidea</taxon>
        <taxon>Lampyridae</taxon>
        <taxon>Luciolinae</taxon>
        <taxon>Aquatica</taxon>
    </lineage>
</organism>
<gene>
    <name evidence="1" type="ORF">RN001_003294</name>
</gene>
<evidence type="ECO:0000313" key="1">
    <source>
        <dbReference type="EMBL" id="KAK4887023.1"/>
    </source>
</evidence>
<dbReference type="EMBL" id="JARPUR010000001">
    <property type="protein sequence ID" value="KAK4887023.1"/>
    <property type="molecule type" value="Genomic_DNA"/>
</dbReference>
<comment type="caution">
    <text evidence="1">The sequence shown here is derived from an EMBL/GenBank/DDBJ whole genome shotgun (WGS) entry which is preliminary data.</text>
</comment>
<sequence>MFSCIRQPPKNHNKKNCEATYRLSTILQENYHYSVLTPEEPQLKQVCCYCTLPVNIVKVIHTTLNLQQCINKQWDGLYLCY</sequence>
<dbReference type="AlphaFoldDB" id="A0AAN7SRJ4"/>
<accession>A0AAN7SRJ4</accession>
<protein>
    <submittedName>
        <fullName evidence="1">Uncharacterized protein</fullName>
    </submittedName>
</protein>
<proteinExistence type="predicted"/>
<reference evidence="2" key="1">
    <citation type="submission" date="2023-01" db="EMBL/GenBank/DDBJ databases">
        <title>Key to firefly adult light organ development and bioluminescence: homeobox transcription factors regulate luciferase expression and transportation to peroxisome.</title>
        <authorList>
            <person name="Fu X."/>
        </authorList>
    </citation>
    <scope>NUCLEOTIDE SEQUENCE [LARGE SCALE GENOMIC DNA]</scope>
</reference>
<dbReference type="Proteomes" id="UP001353858">
    <property type="component" value="Unassembled WGS sequence"/>
</dbReference>
<evidence type="ECO:0000313" key="2">
    <source>
        <dbReference type="Proteomes" id="UP001353858"/>
    </source>
</evidence>
<name>A0AAN7SRJ4_9COLE</name>